<accession>A0A0M9A5E7</accession>
<keyword evidence="2" id="KW-1185">Reference proteome</keyword>
<evidence type="ECO:0000313" key="1">
    <source>
        <dbReference type="EMBL" id="KOX77595.1"/>
    </source>
</evidence>
<dbReference type="AlphaFoldDB" id="A0A0M9A5E7"/>
<dbReference type="EMBL" id="KQ435729">
    <property type="protein sequence ID" value="KOX77595.1"/>
    <property type="molecule type" value="Genomic_DNA"/>
</dbReference>
<name>A0A0M9A5E7_9HYME</name>
<dbReference type="Proteomes" id="UP000053105">
    <property type="component" value="Unassembled WGS sequence"/>
</dbReference>
<organism evidence="1 2">
    <name type="scientific">Melipona quadrifasciata</name>
    <dbReference type="NCBI Taxonomy" id="166423"/>
    <lineage>
        <taxon>Eukaryota</taxon>
        <taxon>Metazoa</taxon>
        <taxon>Ecdysozoa</taxon>
        <taxon>Arthropoda</taxon>
        <taxon>Hexapoda</taxon>
        <taxon>Insecta</taxon>
        <taxon>Pterygota</taxon>
        <taxon>Neoptera</taxon>
        <taxon>Endopterygota</taxon>
        <taxon>Hymenoptera</taxon>
        <taxon>Apocrita</taxon>
        <taxon>Aculeata</taxon>
        <taxon>Apoidea</taxon>
        <taxon>Anthophila</taxon>
        <taxon>Apidae</taxon>
        <taxon>Melipona</taxon>
    </lineage>
</organism>
<protein>
    <submittedName>
        <fullName evidence="1">Uncharacterized protein</fullName>
    </submittedName>
</protein>
<gene>
    <name evidence="1" type="ORF">WN51_09259</name>
</gene>
<reference evidence="1 2" key="1">
    <citation type="submission" date="2015-07" db="EMBL/GenBank/DDBJ databases">
        <title>The genome of Melipona quadrifasciata.</title>
        <authorList>
            <person name="Pan H."/>
            <person name="Kapheim K."/>
        </authorList>
    </citation>
    <scope>NUCLEOTIDE SEQUENCE [LARGE SCALE GENOMIC DNA]</scope>
    <source>
        <strain evidence="1">0111107301</strain>
        <tissue evidence="1">Whole body</tissue>
    </source>
</reference>
<proteinExistence type="predicted"/>
<sequence>MDRTIHRQELVRIVRGERMSQIIDSWQRESSNPQDYGGFSYEKKFSMFLKTFGTFDNFLENKNIFDRNKLSSFTVKIENKMSSDFLTITL</sequence>
<evidence type="ECO:0000313" key="2">
    <source>
        <dbReference type="Proteomes" id="UP000053105"/>
    </source>
</evidence>